<dbReference type="Pfam" id="PF03104">
    <property type="entry name" value="DNA_pol_B_exo1"/>
    <property type="match status" value="1"/>
</dbReference>
<evidence type="ECO:0000259" key="8">
    <source>
        <dbReference type="Pfam" id="PF00136"/>
    </source>
</evidence>
<evidence type="ECO:0000313" key="10">
    <source>
        <dbReference type="EMBL" id="GLI35143.1"/>
    </source>
</evidence>
<evidence type="ECO:0000259" key="9">
    <source>
        <dbReference type="Pfam" id="PF03104"/>
    </source>
</evidence>
<feature type="domain" description="DNA-directed DNA polymerase family B multifunctional" evidence="8">
    <location>
        <begin position="435"/>
        <end position="730"/>
    </location>
</feature>
<dbReference type="Proteomes" id="UP001144372">
    <property type="component" value="Unassembled WGS sequence"/>
</dbReference>
<evidence type="ECO:0000256" key="1">
    <source>
        <dbReference type="ARBA" id="ARBA00005755"/>
    </source>
</evidence>
<dbReference type="SUPFAM" id="SSF53098">
    <property type="entry name" value="Ribonuclease H-like"/>
    <property type="match status" value="1"/>
</dbReference>
<dbReference type="Gene3D" id="3.30.420.10">
    <property type="entry name" value="Ribonuclease H-like superfamily/Ribonuclease H"/>
    <property type="match status" value="1"/>
</dbReference>
<name>A0A9W6L7Z0_9BACT</name>
<dbReference type="RefSeq" id="WP_281794736.1">
    <property type="nucleotide sequence ID" value="NZ_BSDR01000001.1"/>
</dbReference>
<accession>A0A9W6L7Z0</accession>
<evidence type="ECO:0000313" key="11">
    <source>
        <dbReference type="Proteomes" id="UP001144372"/>
    </source>
</evidence>
<dbReference type="PRINTS" id="PR00106">
    <property type="entry name" value="DNAPOLB"/>
</dbReference>
<dbReference type="AlphaFoldDB" id="A0A9W6L7Z0"/>
<keyword evidence="3" id="KW-0808">Transferase</keyword>
<dbReference type="InterPro" id="IPR006134">
    <property type="entry name" value="DNA-dir_DNA_pol_B_multi_dom"/>
</dbReference>
<dbReference type="EMBL" id="BSDR01000001">
    <property type="protein sequence ID" value="GLI35143.1"/>
    <property type="molecule type" value="Genomic_DNA"/>
</dbReference>
<evidence type="ECO:0000256" key="7">
    <source>
        <dbReference type="ARBA" id="ARBA00049244"/>
    </source>
</evidence>
<dbReference type="GO" id="GO:0003677">
    <property type="term" value="F:DNA binding"/>
    <property type="evidence" value="ECO:0007669"/>
    <property type="project" value="UniProtKB-KW"/>
</dbReference>
<dbReference type="InterPro" id="IPR012337">
    <property type="entry name" value="RNaseH-like_sf"/>
</dbReference>
<feature type="domain" description="DNA-directed DNA polymerase family B exonuclease" evidence="9">
    <location>
        <begin position="140"/>
        <end position="292"/>
    </location>
</feature>
<dbReference type="CDD" id="cd05785">
    <property type="entry name" value="DNA_polB_like2_exo"/>
    <property type="match status" value="1"/>
</dbReference>
<dbReference type="InterPro" id="IPR042087">
    <property type="entry name" value="DNA_pol_B_thumb"/>
</dbReference>
<evidence type="ECO:0000256" key="6">
    <source>
        <dbReference type="ARBA" id="ARBA00023125"/>
    </source>
</evidence>
<dbReference type="InterPro" id="IPR050240">
    <property type="entry name" value="DNA_pol_type-B"/>
</dbReference>
<keyword evidence="4" id="KW-0548">Nucleotidyltransferase</keyword>
<comment type="catalytic activity">
    <reaction evidence="7">
        <text>DNA(n) + a 2'-deoxyribonucleoside 5'-triphosphate = DNA(n+1) + diphosphate</text>
        <dbReference type="Rhea" id="RHEA:22508"/>
        <dbReference type="Rhea" id="RHEA-COMP:17339"/>
        <dbReference type="Rhea" id="RHEA-COMP:17340"/>
        <dbReference type="ChEBI" id="CHEBI:33019"/>
        <dbReference type="ChEBI" id="CHEBI:61560"/>
        <dbReference type="ChEBI" id="CHEBI:173112"/>
        <dbReference type="EC" id="2.7.7.7"/>
    </reaction>
</comment>
<dbReference type="InterPro" id="IPR006133">
    <property type="entry name" value="DNA-dir_DNA_pol_B_exonuc"/>
</dbReference>
<comment type="caution">
    <text evidence="10">The sequence shown here is derived from an EMBL/GenBank/DDBJ whole genome shotgun (WGS) entry which is preliminary data.</text>
</comment>
<protein>
    <recommendedName>
        <fullName evidence="2">DNA-directed DNA polymerase</fullName>
        <ecNumber evidence="2">2.7.7.7</ecNumber>
    </recommendedName>
</protein>
<dbReference type="SUPFAM" id="SSF56672">
    <property type="entry name" value="DNA/RNA polymerases"/>
    <property type="match status" value="1"/>
</dbReference>
<dbReference type="CDD" id="cd05538">
    <property type="entry name" value="POLBc_Pol_II_B"/>
    <property type="match status" value="1"/>
</dbReference>
<dbReference type="PANTHER" id="PTHR10322:SF23">
    <property type="entry name" value="DNA POLYMERASE DELTA CATALYTIC SUBUNIT"/>
    <property type="match status" value="1"/>
</dbReference>
<keyword evidence="11" id="KW-1185">Reference proteome</keyword>
<comment type="similarity">
    <text evidence="1">Belongs to the DNA polymerase type-B family.</text>
</comment>
<gene>
    <name evidence="10" type="ORF">DAMNIGENAA_25760</name>
</gene>
<proteinExistence type="inferred from homology"/>
<dbReference type="GO" id="GO:0003887">
    <property type="term" value="F:DNA-directed DNA polymerase activity"/>
    <property type="evidence" value="ECO:0007669"/>
    <property type="project" value="UniProtKB-KW"/>
</dbReference>
<evidence type="ECO:0000256" key="2">
    <source>
        <dbReference type="ARBA" id="ARBA00012417"/>
    </source>
</evidence>
<dbReference type="GO" id="GO:0000166">
    <property type="term" value="F:nucleotide binding"/>
    <property type="evidence" value="ECO:0007669"/>
    <property type="project" value="InterPro"/>
</dbReference>
<dbReference type="Pfam" id="PF00136">
    <property type="entry name" value="DNA_pol_B"/>
    <property type="match status" value="1"/>
</dbReference>
<reference evidence="10" key="1">
    <citation type="submission" date="2022-12" db="EMBL/GenBank/DDBJ databases">
        <title>Reference genome sequencing for broad-spectrum identification of bacterial and archaeal isolates by mass spectrometry.</title>
        <authorList>
            <person name="Sekiguchi Y."/>
            <person name="Tourlousse D.M."/>
        </authorList>
    </citation>
    <scope>NUCLEOTIDE SEQUENCE</scope>
    <source>
        <strain evidence="10">ASRB1</strain>
    </source>
</reference>
<evidence type="ECO:0000256" key="5">
    <source>
        <dbReference type="ARBA" id="ARBA00022932"/>
    </source>
</evidence>
<dbReference type="EC" id="2.7.7.7" evidence="2"/>
<evidence type="ECO:0000256" key="3">
    <source>
        <dbReference type="ARBA" id="ARBA00022679"/>
    </source>
</evidence>
<keyword evidence="6" id="KW-0238">DNA-binding</keyword>
<evidence type="ECO:0000256" key="4">
    <source>
        <dbReference type="ARBA" id="ARBA00022695"/>
    </source>
</evidence>
<dbReference type="SMART" id="SM00486">
    <property type="entry name" value="POLBc"/>
    <property type="match status" value="1"/>
</dbReference>
<dbReference type="InterPro" id="IPR006172">
    <property type="entry name" value="DNA-dir_DNA_pol_B"/>
</dbReference>
<dbReference type="InterPro" id="IPR043502">
    <property type="entry name" value="DNA/RNA_pol_sf"/>
</dbReference>
<organism evidence="10 11">
    <name type="scientific">Desulforhabdus amnigena</name>
    <dbReference type="NCBI Taxonomy" id="40218"/>
    <lineage>
        <taxon>Bacteria</taxon>
        <taxon>Pseudomonadati</taxon>
        <taxon>Thermodesulfobacteriota</taxon>
        <taxon>Syntrophobacteria</taxon>
        <taxon>Syntrophobacterales</taxon>
        <taxon>Syntrophobacteraceae</taxon>
        <taxon>Desulforhabdus</taxon>
    </lineage>
</organism>
<sequence length="750" mass="86593">MKPIALEENEVLFGADATGGIVAVELLKGDTMRLFLREEDGSIEVRDEPFTPFILLEKEDLLDGFQAPHRVEPLSSSNTFRAIAFFDRWENADRARNHLSKTTGASPSSPDAPYLFLTDPVHQYLLLTGKTLFKGMAYKDLHRLAVDIETACAPGYEFPNPEREEDRIISIALMDNRGNEEVLFGSSMGEKEMIEALTDRISRWDPDVLEGHNFFNFDLEYLVARARRHGVRLCWGRDGSLPRIRRSRFTVAERIIDYTRMDLFGRHVVDTLFLLQYYDVTARELESYGLKSAALHFGLADEERTYIEHSKIQWAYEHDPEALKRYNLDDARETLALSELLGYPFFLQARIFPFSYQNIFIRGNATKINALFMREYLRKRTSVPKPRGRGMSFEGGYTDVFFQGIIQNVVHCDVASLYPSILLSYDLKPVGDTLGIFLPLLRDLRTFRLEAKKRAQEAQESHEHDYYQALQQTFKILINSFYGYLGTEIHHFSDPQLAAEVTRLGRETIRRMIEWLRNEGATLIEIDTDGIYFVPPKGVETEEAQRILVDRLSRTLPEGIEVEMDGRYAAMFSYKRKNYALLNDTGSVTIKGSGLRSRGMEKYLRDFLAEMIRLLLKGEGDEIYDLYQETLQKLARHELDIFSLAKTETLTESLETYQQKIKAKKRNRAATYELALASGRDYRAGDQISYYVTGEDKKVRVFDNCKFASAYDPDKPDENVEYYQAKLLDLLKKFQEFLPSRRILVKKPSK</sequence>
<dbReference type="InterPro" id="IPR023211">
    <property type="entry name" value="DNA_pol_palm_dom_sf"/>
</dbReference>
<dbReference type="PANTHER" id="PTHR10322">
    <property type="entry name" value="DNA POLYMERASE CATALYTIC SUBUNIT"/>
    <property type="match status" value="1"/>
</dbReference>
<dbReference type="InterPro" id="IPR036397">
    <property type="entry name" value="RNaseH_sf"/>
</dbReference>
<dbReference type="Gene3D" id="3.90.1600.10">
    <property type="entry name" value="Palm domain of DNA polymerase"/>
    <property type="match status" value="1"/>
</dbReference>
<keyword evidence="5" id="KW-0239">DNA-directed DNA polymerase</keyword>
<dbReference type="Gene3D" id="1.10.132.60">
    <property type="entry name" value="DNA polymerase family B, C-terminal domain"/>
    <property type="match status" value="1"/>
</dbReference>